<dbReference type="Proteomes" id="UP001232156">
    <property type="component" value="Unassembled WGS sequence"/>
</dbReference>
<name>A0ABU1D294_9BURK</name>
<accession>A0ABU1D294</accession>
<dbReference type="NCBIfam" id="TIGR02620">
    <property type="entry name" value="cas_VVA1548"/>
    <property type="match status" value="1"/>
</dbReference>
<keyword evidence="2" id="KW-1185">Reference proteome</keyword>
<proteinExistence type="predicted"/>
<comment type="caution">
    <text evidence="1">The sequence shown here is derived from an EMBL/GenBank/DDBJ whole genome shotgun (WGS) entry which is preliminary data.</text>
</comment>
<dbReference type="RefSeq" id="WP_347286207.1">
    <property type="nucleotide sequence ID" value="NZ_JAUZQE010000001.1"/>
</dbReference>
<organism evidence="1 2">
    <name type="scientific">Yanghanlia caeni</name>
    <dbReference type="NCBI Taxonomy" id="3064283"/>
    <lineage>
        <taxon>Bacteria</taxon>
        <taxon>Pseudomonadati</taxon>
        <taxon>Pseudomonadota</taxon>
        <taxon>Betaproteobacteria</taxon>
        <taxon>Burkholderiales</taxon>
        <taxon>Alcaligenaceae</taxon>
        <taxon>Yanghanlia</taxon>
    </lineage>
</organism>
<evidence type="ECO:0000313" key="2">
    <source>
        <dbReference type="Proteomes" id="UP001232156"/>
    </source>
</evidence>
<evidence type="ECO:0000313" key="1">
    <source>
        <dbReference type="EMBL" id="MDR4124548.1"/>
    </source>
</evidence>
<protein>
    <submittedName>
        <fullName evidence="1">CRISPR-associated protein Csx16</fullName>
    </submittedName>
</protein>
<dbReference type="EMBL" id="JAUZQE010000001">
    <property type="protein sequence ID" value="MDR4124548.1"/>
    <property type="molecule type" value="Genomic_DNA"/>
</dbReference>
<gene>
    <name evidence="1" type="primary">csx16</name>
    <name evidence="1" type="ORF">Q8947_00930</name>
</gene>
<dbReference type="Pfam" id="PF09652">
    <property type="entry name" value="Cas_VVA1548"/>
    <property type="match status" value="1"/>
</dbReference>
<sequence length="103" mass="11739">MNYLVTRHKGALNWLRSYIAGPIVHLEHADDFSFLHPGDRVIGTLPVNLAATVCGRGARYFHLSIRVPYDLRGKELTARQLRELGATLEEYRVSKREDSPDSY</sequence>
<dbReference type="InterPro" id="IPR013443">
    <property type="entry name" value="CRISPR-assoc_prot_Csx16"/>
</dbReference>
<reference evidence="1 2" key="1">
    <citation type="submission" date="2023-08" db="EMBL/GenBank/DDBJ databases">
        <title>Alcaligenaceae gen. nov., a novel taxon isolated from the sludge of Yixing Pesticide Factory.</title>
        <authorList>
            <person name="Ruan L."/>
        </authorList>
    </citation>
    <scope>NUCLEOTIDE SEQUENCE [LARGE SCALE GENOMIC DNA]</scope>
    <source>
        <strain evidence="1 2">LG-2</strain>
    </source>
</reference>